<dbReference type="EMBL" id="JAPFCC010000001">
    <property type="protein sequence ID" value="MCW7555687.1"/>
    <property type="molecule type" value="Genomic_DNA"/>
</dbReference>
<keyword evidence="2" id="KW-0231">Viral genome packaging</keyword>
<dbReference type="InterPro" id="IPR052404">
    <property type="entry name" value="SPP1-like_terminase"/>
</dbReference>
<dbReference type="PANTHER" id="PTHR41328:SF2">
    <property type="entry name" value="TERMINASE SMALL SUBUNIT"/>
    <property type="match status" value="1"/>
</dbReference>
<evidence type="ECO:0000313" key="4">
    <source>
        <dbReference type="Proteomes" id="UP001209854"/>
    </source>
</evidence>
<name>A0ABT3N231_9GAMM</name>
<keyword evidence="1" id="KW-1188">Viral release from host cell</keyword>
<dbReference type="Gene3D" id="1.10.10.1400">
    <property type="entry name" value="Terminase, small subunit, N-terminal DNA-binding domain, HTH motif"/>
    <property type="match status" value="1"/>
</dbReference>
<dbReference type="RefSeq" id="WP_262565441.1">
    <property type="nucleotide sequence ID" value="NZ_JAPFCC010000001.1"/>
</dbReference>
<gene>
    <name evidence="3" type="ORF">NX722_24275</name>
</gene>
<evidence type="ECO:0000256" key="2">
    <source>
        <dbReference type="ARBA" id="ARBA00023219"/>
    </source>
</evidence>
<comment type="caution">
    <text evidence="3">The sequence shown here is derived from an EMBL/GenBank/DDBJ whole genome shotgun (WGS) entry which is preliminary data.</text>
</comment>
<keyword evidence="4" id="KW-1185">Reference proteome</keyword>
<evidence type="ECO:0000313" key="3">
    <source>
        <dbReference type="EMBL" id="MCW7555687.1"/>
    </source>
</evidence>
<sequence length="138" mass="15526">MNKKQERFVDEYMLDANATRAAKAAGYSEHSARNQGNRLMKNDDISHAIEERAEELKQLCGATAENKRDMLWRIAQFNQQVVNGMDGQPEMRNPRAAIQALAELNRMDGDYRKADAGGVTEVTFIQHFGPAPDDCPNE</sequence>
<dbReference type="PANTHER" id="PTHR41328">
    <property type="entry name" value="TERMINASE SMALL SUBUNIT-RELATED"/>
    <property type="match status" value="1"/>
</dbReference>
<dbReference type="Proteomes" id="UP001209854">
    <property type="component" value="Unassembled WGS sequence"/>
</dbReference>
<dbReference type="InterPro" id="IPR038713">
    <property type="entry name" value="Terminase_Gp1_N_sf"/>
</dbReference>
<reference evidence="3 4" key="1">
    <citation type="submission" date="2022-10" db="EMBL/GenBank/DDBJ databases">
        <title>High-quality genome sequences of two octocoral-associated bacteria, Endozoicomonas euniceicola EF212 and Endozoicomonas gorgoniicola PS125.</title>
        <authorList>
            <person name="Chiou Y.-J."/>
            <person name="Chen Y.-H."/>
        </authorList>
    </citation>
    <scope>NUCLEOTIDE SEQUENCE [LARGE SCALE GENOMIC DNA]</scope>
    <source>
        <strain evidence="3 4">PS125</strain>
    </source>
</reference>
<dbReference type="InterPro" id="IPR005335">
    <property type="entry name" value="Terminase_ssu"/>
</dbReference>
<accession>A0ABT3N231</accession>
<evidence type="ECO:0000256" key="1">
    <source>
        <dbReference type="ARBA" id="ARBA00022612"/>
    </source>
</evidence>
<dbReference type="Pfam" id="PF03592">
    <property type="entry name" value="Terminase_2"/>
    <property type="match status" value="1"/>
</dbReference>
<organism evidence="3 4">
    <name type="scientific">Endozoicomonas gorgoniicola</name>
    <dbReference type="NCBI Taxonomy" id="1234144"/>
    <lineage>
        <taxon>Bacteria</taxon>
        <taxon>Pseudomonadati</taxon>
        <taxon>Pseudomonadota</taxon>
        <taxon>Gammaproteobacteria</taxon>
        <taxon>Oceanospirillales</taxon>
        <taxon>Endozoicomonadaceae</taxon>
        <taxon>Endozoicomonas</taxon>
    </lineage>
</organism>
<proteinExistence type="predicted"/>
<protein>
    <submittedName>
        <fullName evidence="3">Terminase small subunit</fullName>
    </submittedName>
</protein>